<evidence type="ECO:0000256" key="1">
    <source>
        <dbReference type="SAM" id="MobiDB-lite"/>
    </source>
</evidence>
<dbReference type="OrthoDB" id="6217893at2759"/>
<dbReference type="EMBL" id="PZQS01000002">
    <property type="protein sequence ID" value="PVD36585.1"/>
    <property type="molecule type" value="Genomic_DNA"/>
</dbReference>
<evidence type="ECO:0000313" key="2">
    <source>
        <dbReference type="EMBL" id="PVD36585.1"/>
    </source>
</evidence>
<feature type="region of interest" description="Disordered" evidence="1">
    <location>
        <begin position="72"/>
        <end position="96"/>
    </location>
</feature>
<protein>
    <submittedName>
        <fullName evidence="2">Uncharacterized protein</fullName>
    </submittedName>
</protein>
<dbReference type="Proteomes" id="UP000245119">
    <property type="component" value="Linkage Group LG2"/>
</dbReference>
<dbReference type="AlphaFoldDB" id="A0A2T7PT39"/>
<keyword evidence="3" id="KW-1185">Reference proteome</keyword>
<comment type="caution">
    <text evidence="2">The sequence shown here is derived from an EMBL/GenBank/DDBJ whole genome shotgun (WGS) entry which is preliminary data.</text>
</comment>
<sequence length="522" mass="58560">MARVAAPQGCGVVQHVDRIVVAQHSTTLNIHVGDRPDLVQHVLIEQITDPALVHAVDKVLVARISWRTESDRKLSAEQPGYTSSEAAQTDEENHTCDRDATKFDEAWHKETSRREGLSHLCQDQTKEMEVKVTRFVVKVQDVHDQLVAGVLQQLEAGKLEDVVRRLYTDFNVRLMAVDCGLGFLMDVPMAQWRQAKSQHVAFKKSSAIYFPDKGPRKWTGAIWKFLNLIWNEHSVDLQLGKPLSLQPPFSRTTLSTYTIPASNGQSSLTTQVSHPQAQSLDDFNTESAHQRALFCLKKMAEAQTEVMVILGQPRLGDRSLQTPFTAADAQMFPRNSPPSTLTQSLVGWGKGDFSLLLVTRNYGLVVCQMKMMGVSYLRSFKQPEEKLDVFIRKVARQAMQQILLRERSVRSVVNQYAPGLAVRKTLGLPFVTSQEFVGAVSGDLTLLQELSYCLETNASAADIAEVCLFADHFSSSDQKQSDVTREALIRLKEWWVRRVAGSGPDSLMTSELYDLLLAWYVN</sequence>
<accession>A0A2T7PT39</accession>
<name>A0A2T7PT39_POMCA</name>
<evidence type="ECO:0000313" key="3">
    <source>
        <dbReference type="Proteomes" id="UP000245119"/>
    </source>
</evidence>
<reference evidence="2 3" key="1">
    <citation type="submission" date="2018-04" db="EMBL/GenBank/DDBJ databases">
        <title>The genome of golden apple snail Pomacea canaliculata provides insight into stress tolerance and invasive adaptation.</title>
        <authorList>
            <person name="Liu C."/>
            <person name="Liu B."/>
            <person name="Ren Y."/>
            <person name="Zhang Y."/>
            <person name="Wang H."/>
            <person name="Li S."/>
            <person name="Jiang F."/>
            <person name="Yin L."/>
            <person name="Zhang G."/>
            <person name="Qian W."/>
            <person name="Fan W."/>
        </authorList>
    </citation>
    <scope>NUCLEOTIDE SEQUENCE [LARGE SCALE GENOMIC DNA]</scope>
    <source>
        <strain evidence="2">SZHN2017</strain>
        <tissue evidence="2">Muscle</tissue>
    </source>
</reference>
<proteinExistence type="predicted"/>
<organism evidence="2 3">
    <name type="scientific">Pomacea canaliculata</name>
    <name type="common">Golden apple snail</name>
    <dbReference type="NCBI Taxonomy" id="400727"/>
    <lineage>
        <taxon>Eukaryota</taxon>
        <taxon>Metazoa</taxon>
        <taxon>Spiralia</taxon>
        <taxon>Lophotrochozoa</taxon>
        <taxon>Mollusca</taxon>
        <taxon>Gastropoda</taxon>
        <taxon>Caenogastropoda</taxon>
        <taxon>Architaenioglossa</taxon>
        <taxon>Ampullarioidea</taxon>
        <taxon>Ampullariidae</taxon>
        <taxon>Pomacea</taxon>
    </lineage>
</organism>
<gene>
    <name evidence="2" type="ORF">C0Q70_03570</name>
</gene>